<sequence>MSFNTKTKTQEWMTFLDTMRQVPLSVGHEISICRQLPMYKSAESRRLYIRSAKGIVEEKLESGEWTLERHDAEIANWLLGIAIGTYLPLIRSYSTLTILTNALGNASEQQSSAIADWHVYAAYYHQSILGIYDPSFTHESRTLDACTGISLIKQVAVGVMTV</sequence>
<organism evidence="1 2">
    <name type="scientific">Tuber borchii</name>
    <name type="common">White truffle</name>
    <dbReference type="NCBI Taxonomy" id="42251"/>
    <lineage>
        <taxon>Eukaryota</taxon>
        <taxon>Fungi</taxon>
        <taxon>Dikarya</taxon>
        <taxon>Ascomycota</taxon>
        <taxon>Pezizomycotina</taxon>
        <taxon>Pezizomycetes</taxon>
        <taxon>Pezizales</taxon>
        <taxon>Tuberaceae</taxon>
        <taxon>Tuber</taxon>
    </lineage>
</organism>
<dbReference type="Proteomes" id="UP000244722">
    <property type="component" value="Unassembled WGS sequence"/>
</dbReference>
<dbReference type="AlphaFoldDB" id="A0A2T6ZD05"/>
<comment type="caution">
    <text evidence="1">The sequence shown here is derived from an EMBL/GenBank/DDBJ whole genome shotgun (WGS) entry which is preliminary data.</text>
</comment>
<dbReference type="STRING" id="42251.A0A2T6ZD05"/>
<accession>A0A2T6ZD05</accession>
<evidence type="ECO:0000313" key="2">
    <source>
        <dbReference type="Proteomes" id="UP000244722"/>
    </source>
</evidence>
<reference evidence="1 2" key="1">
    <citation type="submission" date="2017-04" db="EMBL/GenBank/DDBJ databases">
        <title>Draft genome sequence of Tuber borchii Vittad., a whitish edible truffle.</title>
        <authorList>
            <consortium name="DOE Joint Genome Institute"/>
            <person name="Murat C."/>
            <person name="Kuo A."/>
            <person name="Barry K.W."/>
            <person name="Clum A."/>
            <person name="Dockter R.B."/>
            <person name="Fauchery L."/>
            <person name="Iotti M."/>
            <person name="Kohler A."/>
            <person name="Labutti K."/>
            <person name="Lindquist E.A."/>
            <person name="Lipzen A."/>
            <person name="Ohm R.A."/>
            <person name="Wang M."/>
            <person name="Grigoriev I.V."/>
            <person name="Zambonelli A."/>
            <person name="Martin F.M."/>
        </authorList>
    </citation>
    <scope>NUCLEOTIDE SEQUENCE [LARGE SCALE GENOMIC DNA]</scope>
    <source>
        <strain evidence="1 2">Tbo3840</strain>
    </source>
</reference>
<evidence type="ECO:0000313" key="1">
    <source>
        <dbReference type="EMBL" id="PUU73375.1"/>
    </source>
</evidence>
<dbReference type="OrthoDB" id="5485912at2759"/>
<gene>
    <name evidence="1" type="ORF">B9Z19DRAFT_1135266</name>
</gene>
<name>A0A2T6ZD05_TUBBO</name>
<keyword evidence="2" id="KW-1185">Reference proteome</keyword>
<dbReference type="EMBL" id="NESQ01000382">
    <property type="protein sequence ID" value="PUU73375.1"/>
    <property type="molecule type" value="Genomic_DNA"/>
</dbReference>
<protein>
    <submittedName>
        <fullName evidence="1">Uncharacterized protein</fullName>
    </submittedName>
</protein>
<proteinExistence type="predicted"/>